<sequence length="313" mass="35889">MSCEGHGAAAARDRRPRRRTEICRSFTCISPSFIFRRWFSGGRSRFSRTEFAERNWGKGEIVADLDVESEIGMVSPSSEDFSETGKEASVNVGIGYGMIYLVRIELNKMAELRKRVESLLQHLQTEIENQDDEHLYMPSPSNICSSLTKAHVEEILHAEQRKSIQCSSPDVVNQPQIGYRCDQLRRESSSRMDQLEAELEAEIGRLQLEEDGEVLHPEVNVDENAAELSLNVCCEEHEYCRDELHGVSPRELERKLYQVLEVRQQERIKELEAALEYAVQQLEEKEREISLWRDAGRLVSQHLPAISTVLAQL</sequence>
<name>A0ABD1H7V5_SALDI</name>
<evidence type="ECO:0000256" key="1">
    <source>
        <dbReference type="SAM" id="Coils"/>
    </source>
</evidence>
<dbReference type="AlphaFoldDB" id="A0ABD1H7V5"/>
<evidence type="ECO:0000313" key="2">
    <source>
        <dbReference type="EMBL" id="KAL1552516.1"/>
    </source>
</evidence>
<accession>A0ABD1H7V5</accession>
<keyword evidence="3" id="KW-1185">Reference proteome</keyword>
<dbReference type="Proteomes" id="UP001567538">
    <property type="component" value="Unassembled WGS sequence"/>
</dbReference>
<dbReference type="PANTHER" id="PTHR33476">
    <property type="entry name" value="EMB|CAB62613.1"/>
    <property type="match status" value="1"/>
</dbReference>
<reference evidence="2 3" key="1">
    <citation type="submission" date="2024-06" db="EMBL/GenBank/DDBJ databases">
        <title>A chromosome level genome sequence of Diviner's sage (Salvia divinorum).</title>
        <authorList>
            <person name="Ford S.A."/>
            <person name="Ro D.-K."/>
            <person name="Ness R.W."/>
            <person name="Phillips M.A."/>
        </authorList>
    </citation>
    <scope>NUCLEOTIDE SEQUENCE [LARGE SCALE GENOMIC DNA]</scope>
    <source>
        <strain evidence="2">SAF-2024a</strain>
        <tissue evidence="2">Leaf</tissue>
    </source>
</reference>
<dbReference type="EMBL" id="JBEAFC010000006">
    <property type="protein sequence ID" value="KAL1552516.1"/>
    <property type="molecule type" value="Genomic_DNA"/>
</dbReference>
<feature type="coiled-coil region" evidence="1">
    <location>
        <begin position="106"/>
        <end position="133"/>
    </location>
</feature>
<keyword evidence="1" id="KW-0175">Coiled coil</keyword>
<dbReference type="InterPro" id="IPR040348">
    <property type="entry name" value="POLAR-like"/>
</dbReference>
<gene>
    <name evidence="2" type="ORF">AAHA92_13301</name>
</gene>
<comment type="caution">
    <text evidence="2">The sequence shown here is derived from an EMBL/GenBank/DDBJ whole genome shotgun (WGS) entry which is preliminary data.</text>
</comment>
<evidence type="ECO:0000313" key="3">
    <source>
        <dbReference type="Proteomes" id="UP001567538"/>
    </source>
</evidence>
<protein>
    <submittedName>
        <fullName evidence="2">Protein POLAR LOCALIZATION DURING ASYMMETRIC DIVISION AND REDISTRIBUTION-like</fullName>
    </submittedName>
</protein>
<proteinExistence type="predicted"/>
<dbReference type="PANTHER" id="PTHR33476:SF22">
    <property type="entry name" value="PROTEIN POLAR LOCALIZATION DURING ASYMMETRIC DIVISION AND REDISTRIBUTION"/>
    <property type="match status" value="1"/>
</dbReference>
<feature type="coiled-coil region" evidence="1">
    <location>
        <begin position="185"/>
        <end position="212"/>
    </location>
</feature>
<organism evidence="2 3">
    <name type="scientific">Salvia divinorum</name>
    <name type="common">Maria pastora</name>
    <name type="synonym">Diviner's sage</name>
    <dbReference type="NCBI Taxonomy" id="28513"/>
    <lineage>
        <taxon>Eukaryota</taxon>
        <taxon>Viridiplantae</taxon>
        <taxon>Streptophyta</taxon>
        <taxon>Embryophyta</taxon>
        <taxon>Tracheophyta</taxon>
        <taxon>Spermatophyta</taxon>
        <taxon>Magnoliopsida</taxon>
        <taxon>eudicotyledons</taxon>
        <taxon>Gunneridae</taxon>
        <taxon>Pentapetalae</taxon>
        <taxon>asterids</taxon>
        <taxon>lamiids</taxon>
        <taxon>Lamiales</taxon>
        <taxon>Lamiaceae</taxon>
        <taxon>Nepetoideae</taxon>
        <taxon>Mentheae</taxon>
        <taxon>Salviinae</taxon>
        <taxon>Salvia</taxon>
        <taxon>Salvia subgen. Calosphace</taxon>
    </lineage>
</organism>